<dbReference type="AlphaFoldDB" id="A0A524RMC1"/>
<comment type="caution">
    <text evidence="1">The sequence shown here is derived from an EMBL/GenBank/DDBJ whole genome shotgun (WGS) entry which is preliminary data.</text>
</comment>
<reference evidence="1 2" key="1">
    <citation type="journal article" date="2019" name="mSystems">
        <title>Life at home and on the roam: Genomic adaptions reflect the dual lifestyle of an intracellular, facultative symbiont.</title>
        <authorList>
            <person name="Burgsdorf I."/>
        </authorList>
    </citation>
    <scope>NUCLEOTIDE SEQUENCE [LARGE SCALE GENOMIC DNA]</scope>
    <source>
        <strain evidence="1">277cV</strain>
    </source>
</reference>
<gene>
    <name evidence="1" type="ORF">ERJ67_08130</name>
</gene>
<protein>
    <submittedName>
        <fullName evidence="1">Uncharacterized protein</fullName>
    </submittedName>
</protein>
<dbReference type="EMBL" id="SRMO01000078">
    <property type="protein sequence ID" value="TGG91436.1"/>
    <property type="molecule type" value="Genomic_DNA"/>
</dbReference>
<dbReference type="Proteomes" id="UP000317990">
    <property type="component" value="Unassembled WGS sequence"/>
</dbReference>
<evidence type="ECO:0000313" key="1">
    <source>
        <dbReference type="EMBL" id="TGG91436.1"/>
    </source>
</evidence>
<organism evidence="1 2">
    <name type="scientific">Aphanocapsa feldmannii 277cV</name>
    <dbReference type="NCBI Taxonomy" id="2507553"/>
    <lineage>
        <taxon>Bacteria</taxon>
        <taxon>Bacillati</taxon>
        <taxon>Cyanobacteriota</taxon>
        <taxon>Cyanophyceae</taxon>
        <taxon>Oscillatoriophycideae</taxon>
        <taxon>Chroococcales</taxon>
        <taxon>Microcystaceae</taxon>
        <taxon>Aphanocapsa</taxon>
    </lineage>
</organism>
<accession>A0A524RMC1</accession>
<name>A0A524RMC1_9CHRO</name>
<evidence type="ECO:0000313" key="2">
    <source>
        <dbReference type="Proteomes" id="UP000317990"/>
    </source>
</evidence>
<proteinExistence type="predicted"/>
<sequence>MQARIDTLLAAGPLDGAALMDFAEYIYGKPFLEPVLTLAQLKTAVLKAFDCKTTSELRKSSEFNLAMTGRTFNLRTKAD</sequence>